<accession>A0A516KQW7</accession>
<reference evidence="2 3" key="1">
    <citation type="submission" date="2019-06" db="EMBL/GenBank/DDBJ databases">
        <authorList>
            <person name="Kirkpatrick B.L."/>
            <person name="Twichell C.M."/>
            <person name="Davis D.J."/>
            <person name="Hampton E.S."/>
            <person name="Nguyen T."/>
            <person name="Niekamp K.S."/>
            <person name="Riley K.M."/>
            <person name="Lawson J.L."/>
            <person name="Butela K.A."/>
            <person name="Garlena R.A."/>
            <person name="Russell D.A."/>
            <person name="Pope W.H."/>
            <person name="Jacobs-Sera D."/>
            <person name="Hatfull G.F."/>
        </authorList>
    </citation>
    <scope>NUCLEOTIDE SEQUENCE [LARGE SCALE GENOMIC DNA]</scope>
</reference>
<dbReference type="Proteomes" id="UP000320771">
    <property type="component" value="Segment"/>
</dbReference>
<dbReference type="GeneID" id="56214156"/>
<dbReference type="RefSeq" id="YP_009908611.1">
    <property type="nucleotide sequence ID" value="NC_049927.1"/>
</dbReference>
<dbReference type="EMBL" id="MN062703">
    <property type="protein sequence ID" value="QDP44087.1"/>
    <property type="molecule type" value="Genomic_DNA"/>
</dbReference>
<keyword evidence="1" id="KW-0472">Membrane</keyword>
<sequence>MNTFDELVRVDEEPRATKSDRFFAGMVSLATALTLFIVGLGALGVALWFIGQFFLWLFLVFLQGAGPSTGNFQDPNYGNFIE</sequence>
<proteinExistence type="predicted"/>
<gene>
    <name evidence="2" type="primary">35</name>
    <name evidence="2" type="ORF">SEA_MCGALLEON_35</name>
</gene>
<dbReference type="KEGG" id="vg:56214156"/>
<evidence type="ECO:0000313" key="3">
    <source>
        <dbReference type="Proteomes" id="UP000320771"/>
    </source>
</evidence>
<name>A0A516KQW7_9CAUD</name>
<feature type="transmembrane region" description="Helical" evidence="1">
    <location>
        <begin position="45"/>
        <end position="62"/>
    </location>
</feature>
<keyword evidence="3" id="KW-1185">Reference proteome</keyword>
<keyword evidence="1" id="KW-1133">Transmembrane helix</keyword>
<evidence type="ECO:0000313" key="2">
    <source>
        <dbReference type="EMBL" id="QDP44087.1"/>
    </source>
</evidence>
<feature type="transmembrane region" description="Helical" evidence="1">
    <location>
        <begin position="21"/>
        <end position="39"/>
    </location>
</feature>
<keyword evidence="1" id="KW-0812">Transmembrane</keyword>
<evidence type="ECO:0000256" key="1">
    <source>
        <dbReference type="SAM" id="Phobius"/>
    </source>
</evidence>
<organism evidence="2 3">
    <name type="scientific">Microbacterium phage McGalleon</name>
    <dbReference type="NCBI Taxonomy" id="2590936"/>
    <lineage>
        <taxon>Viruses</taxon>
        <taxon>Duplodnaviria</taxon>
        <taxon>Heunggongvirae</taxon>
        <taxon>Uroviricota</taxon>
        <taxon>Caudoviricetes</taxon>
        <taxon>Ilzatvirus</taxon>
        <taxon>Ilzatvirus mcgalleon</taxon>
    </lineage>
</organism>
<protein>
    <submittedName>
        <fullName evidence="2">Membrane protein</fullName>
    </submittedName>
</protein>